<evidence type="ECO:0000256" key="1">
    <source>
        <dbReference type="ARBA" id="ARBA00022553"/>
    </source>
</evidence>
<dbReference type="EMBL" id="WEIO01000009">
    <property type="protein sequence ID" value="KAB7705257.1"/>
    <property type="molecule type" value="Genomic_DNA"/>
</dbReference>
<dbReference type="PROSITE" id="PS50110">
    <property type="entry name" value="RESPONSE_REGULATORY"/>
    <property type="match status" value="1"/>
</dbReference>
<feature type="modified residue" description="4-aspartylphosphate" evidence="6">
    <location>
        <position position="53"/>
    </location>
</feature>
<dbReference type="GO" id="GO:0005829">
    <property type="term" value="C:cytosol"/>
    <property type="evidence" value="ECO:0007669"/>
    <property type="project" value="TreeGrafter"/>
</dbReference>
<dbReference type="CDD" id="cd00383">
    <property type="entry name" value="trans_reg_C"/>
    <property type="match status" value="1"/>
</dbReference>
<keyword evidence="1 6" id="KW-0597">Phosphoprotein</keyword>
<evidence type="ECO:0000256" key="7">
    <source>
        <dbReference type="PROSITE-ProRule" id="PRU01091"/>
    </source>
</evidence>
<evidence type="ECO:0000259" key="8">
    <source>
        <dbReference type="PROSITE" id="PS50110"/>
    </source>
</evidence>
<keyword evidence="11" id="KW-1185">Reference proteome</keyword>
<dbReference type="FunFam" id="3.40.50.2300:FF:000001">
    <property type="entry name" value="DNA-binding response regulator PhoB"/>
    <property type="match status" value="1"/>
</dbReference>
<evidence type="ECO:0000256" key="6">
    <source>
        <dbReference type="PROSITE-ProRule" id="PRU00169"/>
    </source>
</evidence>
<evidence type="ECO:0000256" key="2">
    <source>
        <dbReference type="ARBA" id="ARBA00023012"/>
    </source>
</evidence>
<evidence type="ECO:0000256" key="5">
    <source>
        <dbReference type="ARBA" id="ARBA00023163"/>
    </source>
</evidence>
<dbReference type="Proteomes" id="UP000429595">
    <property type="component" value="Unassembled WGS sequence"/>
</dbReference>
<keyword evidence="3" id="KW-0805">Transcription regulation</keyword>
<dbReference type="PROSITE" id="PS51755">
    <property type="entry name" value="OMPR_PHOB"/>
    <property type="match status" value="1"/>
</dbReference>
<dbReference type="CDD" id="cd17574">
    <property type="entry name" value="REC_OmpR"/>
    <property type="match status" value="1"/>
</dbReference>
<sequence length="227" mass="26188">MSKTMLVVEDDQMLQKLIIIYLEKAGFDVVAASTGKEAMELFQQTSPCFVILDLMLPEMSGEAVCRYIREDCQSDVPIIMVTAKIHEQDRINGLKMGADDYITKPFSPDELVARVETVLRRAVHHCQKVQIGHLTLKPNKHEIWNHSEQIYLTASEFVILKEFMLHPNQVLSRDQLIQTLYPLHEKNVLERTIDVHVKNIREKIKQEEDSPIMIQTVRGVGYKFVTE</sequence>
<feature type="domain" description="OmpR/PhoB-type" evidence="9">
    <location>
        <begin position="126"/>
        <end position="226"/>
    </location>
</feature>
<evidence type="ECO:0000256" key="3">
    <source>
        <dbReference type="ARBA" id="ARBA00023015"/>
    </source>
</evidence>
<accession>A0A6I1FHI4</accession>
<dbReference type="Gene3D" id="6.10.250.690">
    <property type="match status" value="1"/>
</dbReference>
<name>A0A6I1FHI4_9BACI</name>
<dbReference type="InterPro" id="IPR036388">
    <property type="entry name" value="WH-like_DNA-bd_sf"/>
</dbReference>
<dbReference type="InterPro" id="IPR011006">
    <property type="entry name" value="CheY-like_superfamily"/>
</dbReference>
<proteinExistence type="predicted"/>
<dbReference type="InterPro" id="IPR001867">
    <property type="entry name" value="OmpR/PhoB-type_DNA-bd"/>
</dbReference>
<dbReference type="AlphaFoldDB" id="A0A6I1FHI4"/>
<dbReference type="GO" id="GO:0000156">
    <property type="term" value="F:phosphorelay response regulator activity"/>
    <property type="evidence" value="ECO:0007669"/>
    <property type="project" value="TreeGrafter"/>
</dbReference>
<dbReference type="Pfam" id="PF00072">
    <property type="entry name" value="Response_reg"/>
    <property type="match status" value="1"/>
</dbReference>
<feature type="DNA-binding region" description="OmpR/PhoB-type" evidence="7">
    <location>
        <begin position="126"/>
        <end position="226"/>
    </location>
</feature>
<dbReference type="InterPro" id="IPR001789">
    <property type="entry name" value="Sig_transdc_resp-reg_receiver"/>
</dbReference>
<dbReference type="PANTHER" id="PTHR48111">
    <property type="entry name" value="REGULATOR OF RPOS"/>
    <property type="match status" value="1"/>
</dbReference>
<dbReference type="Pfam" id="PF00486">
    <property type="entry name" value="Trans_reg_C"/>
    <property type="match status" value="1"/>
</dbReference>
<keyword evidence="4 7" id="KW-0238">DNA-binding</keyword>
<dbReference type="InterPro" id="IPR039420">
    <property type="entry name" value="WalR-like"/>
</dbReference>
<dbReference type="GO" id="GO:0032993">
    <property type="term" value="C:protein-DNA complex"/>
    <property type="evidence" value="ECO:0007669"/>
    <property type="project" value="TreeGrafter"/>
</dbReference>
<feature type="domain" description="Response regulatory" evidence="8">
    <location>
        <begin position="4"/>
        <end position="119"/>
    </location>
</feature>
<dbReference type="Gene3D" id="3.40.50.2300">
    <property type="match status" value="1"/>
</dbReference>
<evidence type="ECO:0000259" key="9">
    <source>
        <dbReference type="PROSITE" id="PS51755"/>
    </source>
</evidence>
<gene>
    <name evidence="10" type="ORF">F9802_14210</name>
</gene>
<dbReference type="SMART" id="SM00448">
    <property type="entry name" value="REC"/>
    <property type="match status" value="1"/>
</dbReference>
<keyword evidence="2" id="KW-0902">Two-component regulatory system</keyword>
<dbReference type="Gene3D" id="1.10.10.10">
    <property type="entry name" value="Winged helix-like DNA-binding domain superfamily/Winged helix DNA-binding domain"/>
    <property type="match status" value="1"/>
</dbReference>
<dbReference type="GO" id="GO:0006355">
    <property type="term" value="P:regulation of DNA-templated transcription"/>
    <property type="evidence" value="ECO:0007669"/>
    <property type="project" value="InterPro"/>
</dbReference>
<dbReference type="GO" id="GO:0000976">
    <property type="term" value="F:transcription cis-regulatory region binding"/>
    <property type="evidence" value="ECO:0007669"/>
    <property type="project" value="TreeGrafter"/>
</dbReference>
<evidence type="ECO:0000313" key="11">
    <source>
        <dbReference type="Proteomes" id="UP000429595"/>
    </source>
</evidence>
<keyword evidence="5" id="KW-0804">Transcription</keyword>
<evidence type="ECO:0000256" key="4">
    <source>
        <dbReference type="ARBA" id="ARBA00023125"/>
    </source>
</evidence>
<organism evidence="10 11">
    <name type="scientific">Bacillus aerolatus</name>
    <dbReference type="NCBI Taxonomy" id="2653354"/>
    <lineage>
        <taxon>Bacteria</taxon>
        <taxon>Bacillati</taxon>
        <taxon>Bacillota</taxon>
        <taxon>Bacilli</taxon>
        <taxon>Bacillales</taxon>
        <taxon>Bacillaceae</taxon>
        <taxon>Bacillus</taxon>
    </lineage>
</organism>
<protein>
    <submittedName>
        <fullName evidence="10">Response regulator</fullName>
    </submittedName>
</protein>
<dbReference type="SUPFAM" id="SSF52172">
    <property type="entry name" value="CheY-like"/>
    <property type="match status" value="1"/>
</dbReference>
<reference evidence="10 11" key="1">
    <citation type="submission" date="2019-10" db="EMBL/GenBank/DDBJ databases">
        <title>Bacillus aerolatum sp. nov., isolated from bioaerosol of sport playgrounds.</title>
        <authorList>
            <person name="Chen P."/>
            <person name="Zhang G."/>
        </authorList>
    </citation>
    <scope>NUCLEOTIDE SEQUENCE [LARGE SCALE GENOMIC DNA]</scope>
    <source>
        <strain evidence="10 11">CX253</strain>
    </source>
</reference>
<dbReference type="PANTHER" id="PTHR48111:SF73">
    <property type="entry name" value="ALKALINE PHOSPHATASE SYNTHESIS TRANSCRIPTIONAL REGULATORY PROTEIN PHOP"/>
    <property type="match status" value="1"/>
</dbReference>
<evidence type="ECO:0000313" key="10">
    <source>
        <dbReference type="EMBL" id="KAB7705257.1"/>
    </source>
</evidence>
<comment type="caution">
    <text evidence="10">The sequence shown here is derived from an EMBL/GenBank/DDBJ whole genome shotgun (WGS) entry which is preliminary data.</text>
</comment>
<dbReference type="SMART" id="SM00862">
    <property type="entry name" value="Trans_reg_C"/>
    <property type="match status" value="1"/>
</dbReference>
<dbReference type="RefSeq" id="WP_152153094.1">
    <property type="nucleotide sequence ID" value="NZ_WEIO01000009.1"/>
</dbReference>